<name>A0AAD7AW21_9AGAR</name>
<dbReference type="Proteomes" id="UP001218218">
    <property type="component" value="Unassembled WGS sequence"/>
</dbReference>
<organism evidence="1 2">
    <name type="scientific">Mycena albidolilacea</name>
    <dbReference type="NCBI Taxonomy" id="1033008"/>
    <lineage>
        <taxon>Eukaryota</taxon>
        <taxon>Fungi</taxon>
        <taxon>Dikarya</taxon>
        <taxon>Basidiomycota</taxon>
        <taxon>Agaricomycotina</taxon>
        <taxon>Agaricomycetes</taxon>
        <taxon>Agaricomycetidae</taxon>
        <taxon>Agaricales</taxon>
        <taxon>Marasmiineae</taxon>
        <taxon>Mycenaceae</taxon>
        <taxon>Mycena</taxon>
    </lineage>
</organism>
<evidence type="ECO:0000313" key="1">
    <source>
        <dbReference type="EMBL" id="KAJ7368870.1"/>
    </source>
</evidence>
<dbReference type="EMBL" id="JARIHO010000001">
    <property type="protein sequence ID" value="KAJ7368870.1"/>
    <property type="molecule type" value="Genomic_DNA"/>
</dbReference>
<evidence type="ECO:0000313" key="2">
    <source>
        <dbReference type="Proteomes" id="UP001218218"/>
    </source>
</evidence>
<dbReference type="AlphaFoldDB" id="A0AAD7AW21"/>
<accession>A0AAD7AW21</accession>
<gene>
    <name evidence="1" type="ORF">DFH08DRAFT_947754</name>
</gene>
<sequence length="143" mass="16056">MGLSDNKRKLDGLVEDVLILILVESDVPGVLALGRTSKFFHRIAFTTTVWDTLVARLVQRGFIDSRPDDGYFKNLSMEQLINLVKRMLRGPKAWGETPSQAEHYTAPRAKQTVVRRAVNKFRKLIRKPPLGGLSSAAPVESRI</sequence>
<evidence type="ECO:0008006" key="3">
    <source>
        <dbReference type="Google" id="ProtNLM"/>
    </source>
</evidence>
<reference evidence="1" key="1">
    <citation type="submission" date="2023-03" db="EMBL/GenBank/DDBJ databases">
        <title>Massive genome expansion in bonnet fungi (Mycena s.s.) driven by repeated elements and novel gene families across ecological guilds.</title>
        <authorList>
            <consortium name="Lawrence Berkeley National Laboratory"/>
            <person name="Harder C.B."/>
            <person name="Miyauchi S."/>
            <person name="Viragh M."/>
            <person name="Kuo A."/>
            <person name="Thoen E."/>
            <person name="Andreopoulos B."/>
            <person name="Lu D."/>
            <person name="Skrede I."/>
            <person name="Drula E."/>
            <person name="Henrissat B."/>
            <person name="Morin E."/>
            <person name="Kohler A."/>
            <person name="Barry K."/>
            <person name="LaButti K."/>
            <person name="Morin E."/>
            <person name="Salamov A."/>
            <person name="Lipzen A."/>
            <person name="Mereny Z."/>
            <person name="Hegedus B."/>
            <person name="Baldrian P."/>
            <person name="Stursova M."/>
            <person name="Weitz H."/>
            <person name="Taylor A."/>
            <person name="Grigoriev I.V."/>
            <person name="Nagy L.G."/>
            <person name="Martin F."/>
            <person name="Kauserud H."/>
        </authorList>
    </citation>
    <scope>NUCLEOTIDE SEQUENCE</scope>
    <source>
        <strain evidence="1">CBHHK002</strain>
    </source>
</reference>
<proteinExistence type="predicted"/>
<comment type="caution">
    <text evidence="1">The sequence shown here is derived from an EMBL/GenBank/DDBJ whole genome shotgun (WGS) entry which is preliminary data.</text>
</comment>
<keyword evidence="2" id="KW-1185">Reference proteome</keyword>
<protein>
    <recommendedName>
        <fullName evidence="3">F-box domain-containing protein</fullName>
    </recommendedName>
</protein>